<dbReference type="InterPro" id="IPR008949">
    <property type="entry name" value="Isoprenoid_synthase_dom_sf"/>
</dbReference>
<gene>
    <name evidence="1" type="ORF">ODALV1_LOCUS25104</name>
</gene>
<evidence type="ECO:0008006" key="3">
    <source>
        <dbReference type="Google" id="ProtNLM"/>
    </source>
</evidence>
<dbReference type="Gene3D" id="1.10.600.10">
    <property type="entry name" value="Farnesyl Diphosphate Synthase"/>
    <property type="match status" value="1"/>
</dbReference>
<sequence>MQKELRISAAGVVSCLEVGLFAANVQIKPHIRNTFLFKWFLRLSAEYIAWANDVLLFRKESEAGRATCNTVYLLHYHKGFPLAYAMQEVLDKIRIRSTLLLETGRMLCELYEEDEHVPRFVEKAKGLAYETVQCHTITD</sequence>
<evidence type="ECO:0000313" key="1">
    <source>
        <dbReference type="EMBL" id="CAL8133517.1"/>
    </source>
</evidence>
<comment type="caution">
    <text evidence="1">The sequence shown here is derived from an EMBL/GenBank/DDBJ whole genome shotgun (WGS) entry which is preliminary data.</text>
</comment>
<protein>
    <recommendedName>
        <fullName evidence="3">Terpene synthase</fullName>
    </recommendedName>
</protein>
<keyword evidence="2" id="KW-1185">Reference proteome</keyword>
<reference evidence="1 2" key="1">
    <citation type="submission" date="2024-08" db="EMBL/GenBank/DDBJ databases">
        <authorList>
            <person name="Cucini C."/>
            <person name="Frati F."/>
        </authorList>
    </citation>
    <scope>NUCLEOTIDE SEQUENCE [LARGE SCALE GENOMIC DNA]</scope>
</reference>
<name>A0ABP1RR10_9HEXA</name>
<accession>A0ABP1RR10</accession>
<dbReference type="Pfam" id="PF19086">
    <property type="entry name" value="Terpene_syn_C_2"/>
    <property type="match status" value="1"/>
</dbReference>
<organism evidence="1 2">
    <name type="scientific">Orchesella dallaii</name>
    <dbReference type="NCBI Taxonomy" id="48710"/>
    <lineage>
        <taxon>Eukaryota</taxon>
        <taxon>Metazoa</taxon>
        <taxon>Ecdysozoa</taxon>
        <taxon>Arthropoda</taxon>
        <taxon>Hexapoda</taxon>
        <taxon>Collembola</taxon>
        <taxon>Entomobryomorpha</taxon>
        <taxon>Entomobryoidea</taxon>
        <taxon>Orchesellidae</taxon>
        <taxon>Orchesellinae</taxon>
        <taxon>Orchesella</taxon>
    </lineage>
</organism>
<evidence type="ECO:0000313" key="2">
    <source>
        <dbReference type="Proteomes" id="UP001642540"/>
    </source>
</evidence>
<dbReference type="Proteomes" id="UP001642540">
    <property type="component" value="Unassembled WGS sequence"/>
</dbReference>
<proteinExistence type="predicted"/>
<dbReference type="SUPFAM" id="SSF48576">
    <property type="entry name" value="Terpenoid synthases"/>
    <property type="match status" value="1"/>
</dbReference>
<dbReference type="EMBL" id="CAXLJM020000099">
    <property type="protein sequence ID" value="CAL8133517.1"/>
    <property type="molecule type" value="Genomic_DNA"/>
</dbReference>